<feature type="signal peptide" evidence="1">
    <location>
        <begin position="1"/>
        <end position="20"/>
    </location>
</feature>
<dbReference type="EMBL" id="CAJJDM010000156">
    <property type="protein sequence ID" value="CAD8112438.1"/>
    <property type="molecule type" value="Genomic_DNA"/>
</dbReference>
<keyword evidence="3" id="KW-1185">Reference proteome</keyword>
<evidence type="ECO:0000256" key="1">
    <source>
        <dbReference type="SAM" id="SignalP"/>
    </source>
</evidence>
<organism evidence="2 3">
    <name type="scientific">Paramecium primaurelia</name>
    <dbReference type="NCBI Taxonomy" id="5886"/>
    <lineage>
        <taxon>Eukaryota</taxon>
        <taxon>Sar</taxon>
        <taxon>Alveolata</taxon>
        <taxon>Ciliophora</taxon>
        <taxon>Intramacronucleata</taxon>
        <taxon>Oligohymenophorea</taxon>
        <taxon>Peniculida</taxon>
        <taxon>Parameciidae</taxon>
        <taxon>Paramecium</taxon>
    </lineage>
</organism>
<evidence type="ECO:0008006" key="4">
    <source>
        <dbReference type="Google" id="ProtNLM"/>
    </source>
</evidence>
<gene>
    <name evidence="2" type="ORF">PPRIM_AZ9-3.1.T1510078</name>
</gene>
<proteinExistence type="predicted"/>
<dbReference type="Proteomes" id="UP000688137">
    <property type="component" value="Unassembled WGS sequence"/>
</dbReference>
<keyword evidence="1" id="KW-0732">Signal</keyword>
<feature type="chain" id="PRO_5035748713" description="Transmembrane protein" evidence="1">
    <location>
        <begin position="21"/>
        <end position="925"/>
    </location>
</feature>
<comment type="caution">
    <text evidence="2">The sequence shown here is derived from an EMBL/GenBank/DDBJ whole genome shotgun (WGS) entry which is preliminary data.</text>
</comment>
<reference evidence="2" key="1">
    <citation type="submission" date="2021-01" db="EMBL/GenBank/DDBJ databases">
        <authorList>
            <consortium name="Genoscope - CEA"/>
            <person name="William W."/>
        </authorList>
    </citation>
    <scope>NUCLEOTIDE SEQUENCE</scope>
</reference>
<accession>A0A8S1QA51</accession>
<name>A0A8S1QA51_PARPR</name>
<protein>
    <recommendedName>
        <fullName evidence="4">Transmembrane protein</fullName>
    </recommendedName>
</protein>
<sequence length="925" mass="110540">MSLISYICYFLLLEIGIGDGLDLTCTQVYLQPGEPFIAQSKQSILIEQENNHYEFRENYHQTSITVELQIQYEFEGILLSSIIIDKVDDIYLKDICNLHFDGFYFIQCIQGLYLSNLKLFNKSNYQKSKFIVPTQTNEQCNQLYKDSNNIMVVHCFSDSHFILYFLNPIKHLFSNIKFQYFPQLSYCNRMFKQFQFDHYLHIIYQCSQWSIQVLKNGLELEVINQESMQKNFNFQLQKELENLEVCYPLLYLIDGTEYVILRFVKDNFQLLKNSDEEIGLIKKLILDMNCNIKFILTQNFNDEQKLYLQTANYLKLINYNLSTTRIEYFNKFLFLLEKNFLEVHLNCFEKEKYNINSEFIYFPPNQNYFYQFDSIQEILTLYLFSLKNWIQNPKKQFILSISTEFYECCNENEIQCFQINLENNIQTYSPAVNNLIKLEIGCDNIGTSLLNKDQFNLRFPYKINDIFSNQIRIICNIIKNEIILNNCTNLNYKNKDIIILQYSIGVDYENIVFMQNNTIYFLNCRQNQSISQIDLGNKSVLYYRNSFLAINQQQQQLEIFGFSNNSTFQFINITLKNQIDYVIQNQEKALIFFKGNLYEQPLPMIVLINQIQYPTNRYLDEKLFFNEQVYYFFYIQNLLLIQYKDFFVVKYFDNYYKIYIENIQIVAVSVRVRFELKIIAIQDSTNKLLQYCLQFSSLKLVNSYSMYDYKIIQPVKYQISQNYLSILTTQNNNKYLMIFQFEYIPDVKLEQIIKISKDQYFFISAQIFYYDAQGDFQTINLQTFKISCQLNQQNYSEMQQYNIINLELISQIDDSKIGQTNLQILTINQCQDLKPKQPKIIVKHNSNSTQIIYLADYFYGDVDKLYLNKQCNAKLSGPFIIKDQIEQCKSQSQNSEICQIIIEYHHNSDQLVKQYYNFSFKLFLN</sequence>
<evidence type="ECO:0000313" key="3">
    <source>
        <dbReference type="Proteomes" id="UP000688137"/>
    </source>
</evidence>
<evidence type="ECO:0000313" key="2">
    <source>
        <dbReference type="EMBL" id="CAD8112438.1"/>
    </source>
</evidence>
<dbReference type="AlphaFoldDB" id="A0A8S1QA51"/>